<keyword evidence="4" id="KW-1185">Reference proteome</keyword>
<keyword evidence="2" id="KW-0732">Signal</keyword>
<evidence type="ECO:0000313" key="3">
    <source>
        <dbReference type="EMBL" id="MFD0905496.1"/>
    </source>
</evidence>
<dbReference type="RefSeq" id="WP_378306475.1">
    <property type="nucleotide sequence ID" value="NZ_JBHTJA010000140.1"/>
</dbReference>
<feature type="signal peptide" evidence="2">
    <location>
        <begin position="1"/>
        <end position="28"/>
    </location>
</feature>
<organism evidence="3 4">
    <name type="scientific">Actinomadura sediminis</name>
    <dbReference type="NCBI Taxonomy" id="1038904"/>
    <lineage>
        <taxon>Bacteria</taxon>
        <taxon>Bacillati</taxon>
        <taxon>Actinomycetota</taxon>
        <taxon>Actinomycetes</taxon>
        <taxon>Streptosporangiales</taxon>
        <taxon>Thermomonosporaceae</taxon>
        <taxon>Actinomadura</taxon>
    </lineage>
</organism>
<proteinExistence type="predicted"/>
<feature type="region of interest" description="Disordered" evidence="1">
    <location>
        <begin position="158"/>
        <end position="183"/>
    </location>
</feature>
<dbReference type="EMBL" id="JBHTJA010000140">
    <property type="protein sequence ID" value="MFD0905496.1"/>
    <property type="molecule type" value="Genomic_DNA"/>
</dbReference>
<sequence length="183" mass="18688">MSTRNLGLLTTTAVAALALGGFAGTALAAAPNPPGADTVPASDTVPAAGTVPPVAEASPKPAAKPAKPAAKDGTDLEACADGACEVVLEDGQEIKLDDRFGIDPIGVEIKGTRVTFTLKNTDSTMITSVDARNPDASVHWNDLTLRPRMTEDGKLVVNVSHRDAGQEKPADKKPAGKKPSGKA</sequence>
<gene>
    <name evidence="3" type="ORF">ACFQ11_34335</name>
</gene>
<feature type="chain" id="PRO_5047186914" evidence="2">
    <location>
        <begin position="29"/>
        <end position="183"/>
    </location>
</feature>
<feature type="region of interest" description="Disordered" evidence="1">
    <location>
        <begin position="34"/>
        <end position="73"/>
    </location>
</feature>
<comment type="caution">
    <text evidence="3">The sequence shown here is derived from an EMBL/GenBank/DDBJ whole genome shotgun (WGS) entry which is preliminary data.</text>
</comment>
<dbReference type="Proteomes" id="UP001596972">
    <property type="component" value="Unassembled WGS sequence"/>
</dbReference>
<name>A0ABW3F081_9ACTN</name>
<feature type="compositionally biased region" description="Basic and acidic residues" evidence="1">
    <location>
        <begin position="158"/>
        <end position="174"/>
    </location>
</feature>
<evidence type="ECO:0000256" key="1">
    <source>
        <dbReference type="SAM" id="MobiDB-lite"/>
    </source>
</evidence>
<feature type="compositionally biased region" description="Low complexity" evidence="1">
    <location>
        <begin position="52"/>
        <end position="68"/>
    </location>
</feature>
<accession>A0ABW3F081</accession>
<evidence type="ECO:0000256" key="2">
    <source>
        <dbReference type="SAM" id="SignalP"/>
    </source>
</evidence>
<protein>
    <submittedName>
        <fullName evidence="3">Uncharacterized protein</fullName>
    </submittedName>
</protein>
<reference evidence="4" key="1">
    <citation type="journal article" date="2019" name="Int. J. Syst. Evol. Microbiol.">
        <title>The Global Catalogue of Microorganisms (GCM) 10K type strain sequencing project: providing services to taxonomists for standard genome sequencing and annotation.</title>
        <authorList>
            <consortium name="The Broad Institute Genomics Platform"/>
            <consortium name="The Broad Institute Genome Sequencing Center for Infectious Disease"/>
            <person name="Wu L."/>
            <person name="Ma J."/>
        </authorList>
    </citation>
    <scope>NUCLEOTIDE SEQUENCE [LARGE SCALE GENOMIC DNA]</scope>
    <source>
        <strain evidence="4">JCM 31202</strain>
    </source>
</reference>
<evidence type="ECO:0000313" key="4">
    <source>
        <dbReference type="Proteomes" id="UP001596972"/>
    </source>
</evidence>